<evidence type="ECO:0000313" key="2">
    <source>
        <dbReference type="EMBL" id="PKU51485.1"/>
    </source>
</evidence>
<feature type="domain" description="TnsA endonuclease N-terminal" evidence="1">
    <location>
        <begin position="46"/>
        <end position="122"/>
    </location>
</feature>
<dbReference type="Proteomes" id="UP000234956">
    <property type="component" value="Unassembled WGS sequence"/>
</dbReference>
<dbReference type="Pfam" id="PF08722">
    <property type="entry name" value="Tn7_TnsA-like_N"/>
    <property type="match status" value="1"/>
</dbReference>
<name>A0A2I0UZL7_9BACI</name>
<dbReference type="RefSeq" id="WP_101966688.1">
    <property type="nucleotide sequence ID" value="NZ_PDFK01000003.1"/>
</dbReference>
<comment type="caution">
    <text evidence="2">The sequence shown here is derived from an EMBL/GenBank/DDBJ whole genome shotgun (WGS) entry which is preliminary data.</text>
</comment>
<sequence>MYKPLITDASKKYGNNRWLAYSNKLKRVVYLFSDLEYEHWLQVETDPSIINFCEQPIKMEIIENSRTHSSIIDMWVKYKNGEETFIEIKYSNDLLKESVKKQIYIQGVWCRANQIKHLIKTEKDIKLNPIKLSNLKLLIKQVSKSINPNSQTIDFIKGHIMEEPKSIQQIANETKIEFQILFNIICILLYEGSINCNFEVKHLGKYSEVWK</sequence>
<evidence type="ECO:0000259" key="1">
    <source>
        <dbReference type="Pfam" id="PF08722"/>
    </source>
</evidence>
<reference evidence="2 3" key="1">
    <citation type="submission" date="2017-10" db="EMBL/GenBank/DDBJ databases">
        <title>Draft genome of Lysinibacillus fusiformis strain Juneja, a laboratory-derived pathogen of Drosophila melanogaster.</title>
        <authorList>
            <person name="Smith B.R."/>
            <person name="Unckless R.L."/>
        </authorList>
    </citation>
    <scope>NUCLEOTIDE SEQUENCE [LARGE SCALE GENOMIC DNA]</scope>
    <source>
        <strain evidence="2 3">Juneja</strain>
    </source>
</reference>
<organism evidence="2 3">
    <name type="scientific">Lysinibacillus fusiformis</name>
    <dbReference type="NCBI Taxonomy" id="28031"/>
    <lineage>
        <taxon>Bacteria</taxon>
        <taxon>Bacillati</taxon>
        <taxon>Bacillota</taxon>
        <taxon>Bacilli</taxon>
        <taxon>Bacillales</taxon>
        <taxon>Bacillaceae</taxon>
        <taxon>Lysinibacillus</taxon>
    </lineage>
</organism>
<protein>
    <submittedName>
        <fullName evidence="2">S-layer protein</fullName>
    </submittedName>
</protein>
<evidence type="ECO:0000313" key="3">
    <source>
        <dbReference type="Proteomes" id="UP000234956"/>
    </source>
</evidence>
<accession>A0A2I0UZL7</accession>
<dbReference type="GO" id="GO:0003676">
    <property type="term" value="F:nucleic acid binding"/>
    <property type="evidence" value="ECO:0007669"/>
    <property type="project" value="InterPro"/>
</dbReference>
<dbReference type="Gene3D" id="3.40.1350.10">
    <property type="match status" value="1"/>
</dbReference>
<dbReference type="InterPro" id="IPR014833">
    <property type="entry name" value="TnsA_N"/>
</dbReference>
<proteinExistence type="predicted"/>
<dbReference type="EMBL" id="PDFK01000003">
    <property type="protein sequence ID" value="PKU51485.1"/>
    <property type="molecule type" value="Genomic_DNA"/>
</dbReference>
<dbReference type="InterPro" id="IPR011856">
    <property type="entry name" value="tRNA_endonuc-like_dom_sf"/>
</dbReference>
<gene>
    <name evidence="2" type="ORF">CRI88_12310</name>
</gene>
<dbReference type="AlphaFoldDB" id="A0A2I0UZL7"/>